<dbReference type="SUPFAM" id="SSF51269">
    <property type="entry name" value="AFP III-like domain"/>
    <property type="match status" value="1"/>
</dbReference>
<dbReference type="Gene3D" id="3.20.20.70">
    <property type="entry name" value="Aldolase class I"/>
    <property type="match status" value="1"/>
</dbReference>
<feature type="domain" description="AFP-like" evidence="1">
    <location>
        <begin position="307"/>
        <end position="357"/>
    </location>
</feature>
<evidence type="ECO:0000259" key="1">
    <source>
        <dbReference type="PROSITE" id="PS50844"/>
    </source>
</evidence>
<dbReference type="Pfam" id="PF03102">
    <property type="entry name" value="NeuB"/>
    <property type="match status" value="1"/>
</dbReference>
<dbReference type="InterPro" id="IPR036732">
    <property type="entry name" value="AFP_Neu5c_C_sf"/>
</dbReference>
<dbReference type="InterPro" id="IPR013974">
    <property type="entry name" value="SAF"/>
</dbReference>
<dbReference type="Pfam" id="PF08666">
    <property type="entry name" value="SAF"/>
    <property type="match status" value="1"/>
</dbReference>
<dbReference type="RefSeq" id="WP_017362827.1">
    <property type="nucleotide sequence ID" value="NZ_CP013124.1"/>
</dbReference>
<dbReference type="Gene3D" id="3.90.1210.10">
    <property type="entry name" value="Antifreeze-like/N-acetylneuraminic acid synthase C-terminal domain"/>
    <property type="match status" value="1"/>
</dbReference>
<evidence type="ECO:0000313" key="2">
    <source>
        <dbReference type="EMBL" id="ALN19718.1"/>
    </source>
</evidence>
<dbReference type="CDD" id="cd11615">
    <property type="entry name" value="SAF_NeuB_like"/>
    <property type="match status" value="1"/>
</dbReference>
<dbReference type="GeneID" id="57607010"/>
<dbReference type="InterPro" id="IPR006190">
    <property type="entry name" value="SAF_AFP_Neu5Ac"/>
</dbReference>
<accession>A0ABM5VY16</accession>
<dbReference type="Proteomes" id="UP000028530">
    <property type="component" value="Chromosome"/>
</dbReference>
<proteinExistence type="predicted"/>
<organism evidence="2 3">
    <name type="scientific">Ectopseudomonas mendocina S5.2</name>
    <dbReference type="NCBI Taxonomy" id="1225174"/>
    <lineage>
        <taxon>Bacteria</taxon>
        <taxon>Pseudomonadati</taxon>
        <taxon>Pseudomonadota</taxon>
        <taxon>Gammaproteobacteria</taxon>
        <taxon>Pseudomonadales</taxon>
        <taxon>Pseudomonadaceae</taxon>
        <taxon>Ectopseudomonas</taxon>
    </lineage>
</organism>
<dbReference type="InterPro" id="IPR013132">
    <property type="entry name" value="PseI/NeuA/B-like_N"/>
</dbReference>
<dbReference type="SUPFAM" id="SSF51569">
    <property type="entry name" value="Aldolase"/>
    <property type="match status" value="1"/>
</dbReference>
<dbReference type="PANTHER" id="PTHR42966:SF1">
    <property type="entry name" value="SIALIC ACID SYNTHASE"/>
    <property type="match status" value="1"/>
</dbReference>
<dbReference type="EMBL" id="CP013124">
    <property type="protein sequence ID" value="ALN19718.1"/>
    <property type="molecule type" value="Genomic_DNA"/>
</dbReference>
<name>A0ABM5VY16_ECTME</name>
<protein>
    <submittedName>
        <fullName evidence="2">N-acetylneuraminate synthase</fullName>
    </submittedName>
</protein>
<dbReference type="NCBIfam" id="TIGR03569">
    <property type="entry name" value="NeuB_NnaB"/>
    <property type="match status" value="1"/>
</dbReference>
<dbReference type="InterPro" id="IPR013785">
    <property type="entry name" value="Aldolase_TIM"/>
</dbReference>
<keyword evidence="3" id="KW-1185">Reference proteome</keyword>
<dbReference type="InterPro" id="IPR057736">
    <property type="entry name" value="SAF_PseI/NeuA/NeuB"/>
</dbReference>
<gene>
    <name evidence="2" type="ORF">DW68_014100</name>
</gene>
<dbReference type="InterPro" id="IPR020007">
    <property type="entry name" value="NeuB/NeuA"/>
</dbReference>
<reference evidence="2 3" key="1">
    <citation type="submission" date="2015-11" db="EMBL/GenBank/DDBJ databases">
        <authorList>
            <person name="Chong T.M."/>
            <person name="Chan K.G."/>
            <person name="Dessaux Y."/>
        </authorList>
    </citation>
    <scope>NUCLEOTIDE SEQUENCE [LARGE SCALE GENOMIC DNA]</scope>
    <source>
        <strain evidence="2 3">S5.2</strain>
    </source>
</reference>
<sequence>MSVYIIAEAGVNHNGSLDLAKELVKVASECGASAVKFQTFKTEKLVTRNAKKAEYQKENDASSSTQEEMLRRLELSYSDFIELSRECEKYRIDFLTTCFDSESLEVICRETAPKLLKVGSGDLTNLPLLIDHARTGVDIIISTGMATLAEVEDALAALAFGYVCKDMDAPPSYRWLKHNYFTAEMIEQLIGKVTILHCVTDYPAQPQDLNLDAIRQLRAAYQLDVGYSDHALGMEACCAAVALGATVLEKHITLDKTMSGPDHAASSSPEEFKIFVQAIRNLELALKPRIKAPTTRELANLEVARKYLVAARDIAVGELFSKDNIEIKRSATGMLPHQYWDLLGKPAQTAYSAGESI</sequence>
<dbReference type="PANTHER" id="PTHR42966">
    <property type="entry name" value="N-ACETYLNEURAMINATE SYNTHASE"/>
    <property type="match status" value="1"/>
</dbReference>
<dbReference type="InterPro" id="IPR051690">
    <property type="entry name" value="PseI-like"/>
</dbReference>
<evidence type="ECO:0000313" key="3">
    <source>
        <dbReference type="Proteomes" id="UP000028530"/>
    </source>
</evidence>
<dbReference type="PROSITE" id="PS50844">
    <property type="entry name" value="AFP_LIKE"/>
    <property type="match status" value="1"/>
</dbReference>